<dbReference type="Proteomes" id="UP000507979">
    <property type="component" value="Unassembled WGS sequence"/>
</dbReference>
<protein>
    <recommendedName>
        <fullName evidence="3">Phage tail tube protein</fullName>
    </recommendedName>
</protein>
<dbReference type="AlphaFoldDB" id="A0A6J5IJI3"/>
<name>A0A6J5IJI3_9BURK</name>
<reference evidence="1 2" key="1">
    <citation type="submission" date="2020-04" db="EMBL/GenBank/DDBJ databases">
        <authorList>
            <person name="De Canck E."/>
        </authorList>
    </citation>
    <scope>NUCLEOTIDE SEQUENCE [LARGE SCALE GENOMIC DNA]</scope>
    <source>
        <strain evidence="1 2">LMG 26845</strain>
    </source>
</reference>
<sequence>MANLLAGTAQITVDGNSYMLEGAAKYSPSTVTRTSLVGQDGYHGVKEMPVAGSISFTARDAGSLTVYDFNRMRNATVVLQLANGKTVVGRSMACVDAQEVDTTEATFDVKFEGPLVSEQTVS</sequence>
<dbReference type="RefSeq" id="WP_054435177.1">
    <property type="nucleotide sequence ID" value="NZ_CADIJR010000002.1"/>
</dbReference>
<dbReference type="Pfam" id="PF10618">
    <property type="entry name" value="Tail_tube"/>
    <property type="match status" value="1"/>
</dbReference>
<dbReference type="InterPro" id="IPR019596">
    <property type="entry name" value="Phage_Mu_GpM_tail_tub"/>
</dbReference>
<keyword evidence="2" id="KW-1185">Reference proteome</keyword>
<dbReference type="EMBL" id="CADIJR010000002">
    <property type="protein sequence ID" value="CAB3627361.1"/>
    <property type="molecule type" value="Genomic_DNA"/>
</dbReference>
<dbReference type="GeneID" id="92896247"/>
<evidence type="ECO:0000313" key="1">
    <source>
        <dbReference type="EMBL" id="CAB3627361.1"/>
    </source>
</evidence>
<accession>A0A6J5IJI3</accession>
<proteinExistence type="predicted"/>
<evidence type="ECO:0000313" key="2">
    <source>
        <dbReference type="Proteomes" id="UP000507979"/>
    </source>
</evidence>
<organism evidence="1 2">
    <name type="scientific">Achromobacter insuavis</name>
    <dbReference type="NCBI Taxonomy" id="1287735"/>
    <lineage>
        <taxon>Bacteria</taxon>
        <taxon>Pseudomonadati</taxon>
        <taxon>Pseudomonadota</taxon>
        <taxon>Betaproteobacteria</taxon>
        <taxon>Burkholderiales</taxon>
        <taxon>Alcaligenaceae</taxon>
        <taxon>Achromobacter</taxon>
    </lineage>
</organism>
<gene>
    <name evidence="1" type="ORF">LMG26845_00411</name>
</gene>
<evidence type="ECO:0008006" key="3">
    <source>
        <dbReference type="Google" id="ProtNLM"/>
    </source>
</evidence>